<feature type="compositionally biased region" description="Low complexity" evidence="1">
    <location>
        <begin position="233"/>
        <end position="270"/>
    </location>
</feature>
<dbReference type="HOGENOM" id="CLU_603608_0_0_11"/>
<feature type="compositionally biased region" description="Low complexity" evidence="1">
    <location>
        <begin position="114"/>
        <end position="124"/>
    </location>
</feature>
<gene>
    <name evidence="3" type="ordered locus">SACE_6887</name>
</gene>
<feature type="compositionally biased region" description="Low complexity" evidence="1">
    <location>
        <begin position="68"/>
        <end position="81"/>
    </location>
</feature>
<sequence length="468" mass="50080">MMWLFTQVWLWSLAAFALGSLLTWLLFVRPLRRRLDAVSADYADYVRETEDSGRDRDRTLTAMEPDEGPLALLEPAEPAQADRLGPARQPTARVDRDDLPGQAQDEAEEPAFGAWDRAPRAWAAPVPPAEDSAEVTQQVERVTDDDTARHPVEPAPLPPEPAWGSDGPSREFAAQTRAAAESEPEPVEPAWQPADTSRDAAESARVPEGIELADDEPAGRSTWFQKSSRADEQASPEWPAEAEEPASGSAHDSAESPRSAEPSAQAASAESDSREDTERDAQLSGQLRSLFEPLGSPGADEARKDTPYVPPLGAEATQNIPRITEDVEPDADAPPLPRRTPGAGPRPGKPKTTSNSVHNGSSNGSGAAGSNGSSGSASSGSSGSASNGSAEGPSSDANGKNAPTTDTKQHVGRTRREGYMVKGHFASRQYHTPESPQYERIVAEVWFRTAADAEQAGFEPWDGRPRNT</sequence>
<keyword evidence="4" id="KW-1185">Reference proteome</keyword>
<evidence type="ECO:0000313" key="4">
    <source>
        <dbReference type="Proteomes" id="UP000006728"/>
    </source>
</evidence>
<keyword evidence="2" id="KW-0472">Membrane</keyword>
<dbReference type="OrthoDB" id="4871889at2"/>
<feature type="compositionally biased region" description="Basic and acidic residues" evidence="1">
    <location>
        <begin position="271"/>
        <end position="281"/>
    </location>
</feature>
<dbReference type="eggNOG" id="ENOG5033Z91">
    <property type="taxonomic scope" value="Bacteria"/>
</dbReference>
<protein>
    <submittedName>
        <fullName evidence="3">Uncharacterized protein</fullName>
    </submittedName>
</protein>
<feature type="transmembrane region" description="Helical" evidence="2">
    <location>
        <begin position="6"/>
        <end position="27"/>
    </location>
</feature>
<reference evidence="3 4" key="1">
    <citation type="journal article" date="2007" name="Nat. Biotechnol.">
        <title>Complete genome sequence of the erythromycin-producing bacterium Saccharopolyspora erythraea NRRL23338.</title>
        <authorList>
            <person name="Oliynyk M."/>
            <person name="Samborskyy M."/>
            <person name="Lester J.B."/>
            <person name="Mironenko T."/>
            <person name="Scott N."/>
            <person name="Dickens S."/>
            <person name="Haydock S.F."/>
            <person name="Leadlay P.F."/>
        </authorList>
    </citation>
    <scope>NUCLEOTIDE SEQUENCE [LARGE SCALE GENOMIC DNA]</scope>
    <source>
        <strain evidence="4">ATCC 11635 / DSM 40517 / JCM 4748 / NBRC 13426 / NCIMB 8594 / NRRL 2338</strain>
    </source>
</reference>
<dbReference type="Proteomes" id="UP000006728">
    <property type="component" value="Chromosome"/>
</dbReference>
<feature type="compositionally biased region" description="Polar residues" evidence="1">
    <location>
        <begin position="396"/>
        <end position="406"/>
    </location>
</feature>
<dbReference type="KEGG" id="sen:SACE_6887"/>
<feature type="compositionally biased region" description="Low complexity" evidence="1">
    <location>
        <begin position="350"/>
        <end position="395"/>
    </location>
</feature>
<dbReference type="EMBL" id="AM420293">
    <property type="protein sequence ID" value="CAM06051.1"/>
    <property type="molecule type" value="Genomic_DNA"/>
</dbReference>
<keyword evidence="2" id="KW-1133">Transmembrane helix</keyword>
<dbReference type="STRING" id="405948.SACE_6887"/>
<dbReference type="AlphaFoldDB" id="A4FPS6"/>
<organism evidence="3 4">
    <name type="scientific">Saccharopolyspora erythraea (strain ATCC 11635 / DSM 40517 / JCM 4748 / NBRC 13426 / NCIMB 8594 / NRRL 2338)</name>
    <dbReference type="NCBI Taxonomy" id="405948"/>
    <lineage>
        <taxon>Bacteria</taxon>
        <taxon>Bacillati</taxon>
        <taxon>Actinomycetota</taxon>
        <taxon>Actinomycetes</taxon>
        <taxon>Pseudonocardiales</taxon>
        <taxon>Pseudonocardiaceae</taxon>
        <taxon>Saccharopolyspora</taxon>
    </lineage>
</organism>
<evidence type="ECO:0000313" key="3">
    <source>
        <dbReference type="EMBL" id="CAM06051.1"/>
    </source>
</evidence>
<evidence type="ECO:0000256" key="1">
    <source>
        <dbReference type="SAM" id="MobiDB-lite"/>
    </source>
</evidence>
<feature type="compositionally biased region" description="Basic and acidic residues" evidence="1">
    <location>
        <begin position="141"/>
        <end position="152"/>
    </location>
</feature>
<proteinExistence type="predicted"/>
<accession>A4FPS6</accession>
<evidence type="ECO:0000256" key="2">
    <source>
        <dbReference type="SAM" id="Phobius"/>
    </source>
</evidence>
<name>A4FPS6_SACEN</name>
<feature type="region of interest" description="Disordered" evidence="1">
    <location>
        <begin position="51"/>
        <end position="418"/>
    </location>
</feature>
<keyword evidence="2" id="KW-0812">Transmembrane</keyword>